<reference evidence="2 3" key="1">
    <citation type="journal article" date="2019" name="Int. J. Syst. Evol. Microbiol.">
        <title>The Global Catalogue of Microorganisms (GCM) 10K type strain sequencing project: providing services to taxonomists for standard genome sequencing and annotation.</title>
        <authorList>
            <consortium name="The Broad Institute Genomics Platform"/>
            <consortium name="The Broad Institute Genome Sequencing Center for Infectious Disease"/>
            <person name="Wu L."/>
            <person name="Ma J."/>
        </authorList>
    </citation>
    <scope>NUCLEOTIDE SEQUENCE [LARGE SCALE GENOMIC DNA]</scope>
    <source>
        <strain evidence="2 3">JCM 11756</strain>
    </source>
</reference>
<accession>A0ABN1Z4N4</accession>
<dbReference type="Proteomes" id="UP001500973">
    <property type="component" value="Unassembled WGS sequence"/>
</dbReference>
<organism evidence="2 3">
    <name type="scientific">Streptomyces thermospinosisporus</name>
    <dbReference type="NCBI Taxonomy" id="161482"/>
    <lineage>
        <taxon>Bacteria</taxon>
        <taxon>Bacillati</taxon>
        <taxon>Actinomycetota</taxon>
        <taxon>Actinomycetes</taxon>
        <taxon>Kitasatosporales</taxon>
        <taxon>Streptomycetaceae</taxon>
        <taxon>Streptomyces</taxon>
    </lineage>
</organism>
<gene>
    <name evidence="2" type="ORF">GCM10009601_51220</name>
</gene>
<evidence type="ECO:0000313" key="3">
    <source>
        <dbReference type="Proteomes" id="UP001500973"/>
    </source>
</evidence>
<protein>
    <recommendedName>
        <fullName evidence="4">Helix-turn-helix domain-containing protein</fullName>
    </recommendedName>
</protein>
<feature type="region of interest" description="Disordered" evidence="1">
    <location>
        <begin position="70"/>
        <end position="89"/>
    </location>
</feature>
<keyword evidence="3" id="KW-1185">Reference proteome</keyword>
<evidence type="ECO:0000313" key="2">
    <source>
        <dbReference type="EMBL" id="GAA1431705.1"/>
    </source>
</evidence>
<sequence>MPAPSKATDAEILALIREGLGNHRIARELHCDASRVRRLRKAHGLPNAVQQPLPLEEKWRAYTRPVDGGHLEWTGPRAGSTGTPQMRHGKDRYSGAAVAFRIHHGRPPRGYVIADCGYPHCVAPEHVLDETGRWQKRLEVREARGLGPIPEQCPAGHDMSRYARLEPDGIAYCQECKRLDKRAARGECEPRSGRPASLEEAFRRHTEPVDGGHVRWTGPTPKGLPTFWFARRPHTAYRVAFRLEHGRDPDGLVKPGCDMPQCVAGPHLEDRPMRKRTDSLFTAIFGDVA</sequence>
<evidence type="ECO:0008006" key="4">
    <source>
        <dbReference type="Google" id="ProtNLM"/>
    </source>
</evidence>
<proteinExistence type="predicted"/>
<dbReference type="EMBL" id="BAAAIZ010000090">
    <property type="protein sequence ID" value="GAA1431705.1"/>
    <property type="molecule type" value="Genomic_DNA"/>
</dbReference>
<name>A0ABN1Z4N4_9ACTN</name>
<dbReference type="RefSeq" id="WP_344015503.1">
    <property type="nucleotide sequence ID" value="NZ_BAAAIZ010000090.1"/>
</dbReference>
<evidence type="ECO:0000256" key="1">
    <source>
        <dbReference type="SAM" id="MobiDB-lite"/>
    </source>
</evidence>
<comment type="caution">
    <text evidence="2">The sequence shown here is derived from an EMBL/GenBank/DDBJ whole genome shotgun (WGS) entry which is preliminary data.</text>
</comment>